<feature type="active site" description="Acyl-thioester intermediate" evidence="10">
    <location>
        <position position="184"/>
    </location>
</feature>
<reference evidence="14 15" key="1">
    <citation type="journal article" date="2018" name="Nat. Ecol. Evol.">
        <title>Shark genomes provide insights into elasmobranch evolution and the origin of vertebrates.</title>
        <authorList>
            <person name="Hara Y"/>
            <person name="Yamaguchi K"/>
            <person name="Onimaru K"/>
            <person name="Kadota M"/>
            <person name="Koyanagi M"/>
            <person name="Keeley SD"/>
            <person name="Tatsumi K"/>
            <person name="Tanaka K"/>
            <person name="Motone F"/>
            <person name="Kageyama Y"/>
            <person name="Nozu R"/>
            <person name="Adachi N"/>
            <person name="Nishimura O"/>
            <person name="Nakagawa R"/>
            <person name="Tanegashima C"/>
            <person name="Kiyatake I"/>
            <person name="Matsumoto R"/>
            <person name="Murakumo K"/>
            <person name="Nishida K"/>
            <person name="Terakita A"/>
            <person name="Kuratani S"/>
            <person name="Sato K"/>
            <person name="Hyodo S Kuraku.S."/>
        </authorList>
    </citation>
    <scope>NUCLEOTIDE SEQUENCE [LARGE SCALE GENOMIC DNA]</scope>
</reference>
<dbReference type="NCBIfam" id="TIGR00214">
    <property type="entry name" value="lipB"/>
    <property type="match status" value="1"/>
</dbReference>
<feature type="domain" description="BPL/LPL catalytic" evidence="13">
    <location>
        <begin position="43"/>
        <end position="223"/>
    </location>
</feature>
<dbReference type="GO" id="GO:0005739">
    <property type="term" value="C:mitochondrion"/>
    <property type="evidence" value="ECO:0007669"/>
    <property type="project" value="UniProtKB-SubCell"/>
</dbReference>
<dbReference type="HAMAP" id="MF_00013">
    <property type="entry name" value="LipB"/>
    <property type="match status" value="1"/>
</dbReference>
<evidence type="ECO:0000313" key="15">
    <source>
        <dbReference type="Proteomes" id="UP000288216"/>
    </source>
</evidence>
<evidence type="ECO:0000256" key="6">
    <source>
        <dbReference type="ARBA" id="ARBA00023315"/>
    </source>
</evidence>
<evidence type="ECO:0000256" key="9">
    <source>
        <dbReference type="PIRNR" id="PIRNR016262"/>
    </source>
</evidence>
<comment type="similarity">
    <text evidence="3 9">Belongs to the LipB family.</text>
</comment>
<dbReference type="InterPro" id="IPR004143">
    <property type="entry name" value="BPL_LPL_catalytic"/>
</dbReference>
<dbReference type="STRING" id="75743.A0A401PPE1"/>
<comment type="subcellular location">
    <subcellularLocation>
        <location evidence="1 9">Mitochondrion</location>
    </subcellularLocation>
</comment>
<feature type="binding site" evidence="11">
    <location>
        <begin position="87"/>
        <end position="94"/>
    </location>
    <ligand>
        <name>substrate</name>
    </ligand>
</feature>
<comment type="function">
    <text evidence="9">Catalyzes the transfer of endogenously produced octanoic acid from octanoyl-acyl-carrier-protein onto the lipoyl domains of lipoate-dependent enzymes. Lipoyl-ACP can also act as a substrate although octanoyl-ACP is likely to be the physiological substrate.</text>
</comment>
<comment type="catalytic activity">
    <reaction evidence="7">
        <text>octanoyl-[ACP] + L-lysyl-[protein] = N(6)-octanoyl-L-lysyl-[protein] + holo-[ACP] + H(+)</text>
        <dbReference type="Rhea" id="RHEA:17665"/>
        <dbReference type="Rhea" id="RHEA-COMP:9636"/>
        <dbReference type="Rhea" id="RHEA-COMP:9685"/>
        <dbReference type="Rhea" id="RHEA-COMP:9752"/>
        <dbReference type="Rhea" id="RHEA-COMP:9928"/>
        <dbReference type="ChEBI" id="CHEBI:15378"/>
        <dbReference type="ChEBI" id="CHEBI:29969"/>
        <dbReference type="ChEBI" id="CHEBI:64479"/>
        <dbReference type="ChEBI" id="CHEBI:78463"/>
        <dbReference type="ChEBI" id="CHEBI:78809"/>
        <dbReference type="EC" id="2.3.1.181"/>
    </reaction>
    <physiologicalReaction direction="left-to-right" evidence="7">
        <dbReference type="Rhea" id="RHEA:17666"/>
    </physiologicalReaction>
</comment>
<dbReference type="InterPro" id="IPR000544">
    <property type="entry name" value="Octanoyltransferase"/>
</dbReference>
<feature type="binding site" evidence="11">
    <location>
        <begin position="153"/>
        <end position="155"/>
    </location>
    <ligand>
        <name>substrate</name>
    </ligand>
</feature>
<evidence type="ECO:0000256" key="7">
    <source>
        <dbReference type="ARBA" id="ARBA00052863"/>
    </source>
</evidence>
<dbReference type="AlphaFoldDB" id="A0A401PPE1"/>
<dbReference type="InterPro" id="IPR045864">
    <property type="entry name" value="aa-tRNA-synth_II/BPL/LPL"/>
</dbReference>
<evidence type="ECO:0000256" key="10">
    <source>
        <dbReference type="PIRSR" id="PIRSR016262-1"/>
    </source>
</evidence>
<evidence type="ECO:0000256" key="11">
    <source>
        <dbReference type="PIRSR" id="PIRSR016262-2"/>
    </source>
</evidence>
<name>A0A401PPE1_SCYTO</name>
<evidence type="ECO:0000313" key="14">
    <source>
        <dbReference type="EMBL" id="GCB74993.1"/>
    </source>
</evidence>
<dbReference type="Pfam" id="PF21948">
    <property type="entry name" value="LplA-B_cat"/>
    <property type="match status" value="1"/>
</dbReference>
<evidence type="ECO:0000256" key="2">
    <source>
        <dbReference type="ARBA" id="ARBA00004821"/>
    </source>
</evidence>
<dbReference type="InterPro" id="IPR020605">
    <property type="entry name" value="Octanoyltransferase_CS"/>
</dbReference>
<dbReference type="PROSITE" id="PS01313">
    <property type="entry name" value="LIPB"/>
    <property type="match status" value="1"/>
</dbReference>
<evidence type="ECO:0000256" key="3">
    <source>
        <dbReference type="ARBA" id="ARBA00007907"/>
    </source>
</evidence>
<sequence length="225" mass="25469">MPFLKPVIEVVNLGRISYGEGLQAQRRFIRRHLNALSQCSTAGSPLNALLLCEHQPVYTIGIRTARYPIEEEERLKQLGAEFYRADRGGLITFHGPGQLVCYPILNLAHFRKSVRWYVGELERTVIQLCHRFGINGETSPDTGVWVRDEKICAIGIHCGRYITSHGLALNCNTDLHWFSHITPCGIEGKGVTSLSQTLKREVTVSEAMEPFLETFAEQFNCLLRR</sequence>
<accession>A0A401PPE1</accession>
<dbReference type="UniPathway" id="UPA00538">
    <property type="reaction ID" value="UER00592"/>
</dbReference>
<dbReference type="Proteomes" id="UP000288216">
    <property type="component" value="Unassembled WGS sequence"/>
</dbReference>
<keyword evidence="5 9" id="KW-0808">Transferase</keyword>
<dbReference type="GO" id="GO:0033819">
    <property type="term" value="F:lipoyl(octanoyl) transferase activity"/>
    <property type="evidence" value="ECO:0007669"/>
    <property type="project" value="UniProtKB-EC"/>
</dbReference>
<dbReference type="FunFam" id="3.30.930.10:FF:000035">
    <property type="entry name" value="Putative lipoyltransferase 2, mitochondrial"/>
    <property type="match status" value="1"/>
</dbReference>
<dbReference type="Gene3D" id="3.30.930.10">
    <property type="entry name" value="Bira Bifunctional Protein, Domain 2"/>
    <property type="match status" value="1"/>
</dbReference>
<keyword evidence="9" id="KW-0496">Mitochondrion</keyword>
<keyword evidence="6 9" id="KW-0012">Acyltransferase</keyword>
<dbReference type="OMA" id="PPMGIRD"/>
<dbReference type="EMBL" id="BFAA01014925">
    <property type="protein sequence ID" value="GCB74993.1"/>
    <property type="molecule type" value="Genomic_DNA"/>
</dbReference>
<gene>
    <name evidence="14" type="ORF">scyTo_0019705</name>
</gene>
<dbReference type="PIRSF" id="PIRSF016262">
    <property type="entry name" value="LPLase"/>
    <property type="match status" value="1"/>
</dbReference>
<evidence type="ECO:0000256" key="4">
    <source>
        <dbReference type="ARBA" id="ARBA00012334"/>
    </source>
</evidence>
<dbReference type="NCBIfam" id="NF010925">
    <property type="entry name" value="PRK14345.1"/>
    <property type="match status" value="1"/>
</dbReference>
<dbReference type="OrthoDB" id="19908at2759"/>
<dbReference type="PANTHER" id="PTHR10993:SF7">
    <property type="entry name" value="LIPOYLTRANSFERASE 2, MITOCHONDRIAL-RELATED"/>
    <property type="match status" value="1"/>
</dbReference>
<comment type="caution">
    <text evidence="14">The sequence shown here is derived from an EMBL/GenBank/DDBJ whole genome shotgun (WGS) entry which is preliminary data.</text>
</comment>
<comment type="pathway">
    <text evidence="2 9">Protein modification; protein lipoylation via endogenous pathway; protein N(6)-(lipoyl)lysine from octanoyl-[acyl-carrier-protein]: step 1/2.</text>
</comment>
<dbReference type="PANTHER" id="PTHR10993">
    <property type="entry name" value="OCTANOYLTRANSFERASE"/>
    <property type="match status" value="1"/>
</dbReference>
<evidence type="ECO:0000256" key="1">
    <source>
        <dbReference type="ARBA" id="ARBA00004173"/>
    </source>
</evidence>
<protein>
    <recommendedName>
        <fullName evidence="8 9">Octanoyl-[acyl-carrier-protein]:protein N-octanoyltransferase LIPT2, mitochondrial</fullName>
        <ecNumber evidence="4 9">2.3.1.181</ecNumber>
    </recommendedName>
</protein>
<evidence type="ECO:0000256" key="12">
    <source>
        <dbReference type="PIRSR" id="PIRSR016262-3"/>
    </source>
</evidence>
<dbReference type="EC" id="2.3.1.181" evidence="4 9"/>
<proteinExistence type="inferred from homology"/>
<evidence type="ECO:0000256" key="5">
    <source>
        <dbReference type="ARBA" id="ARBA00022679"/>
    </source>
</evidence>
<evidence type="ECO:0000259" key="13">
    <source>
        <dbReference type="PROSITE" id="PS51733"/>
    </source>
</evidence>
<dbReference type="CDD" id="cd16444">
    <property type="entry name" value="LipB"/>
    <property type="match status" value="1"/>
</dbReference>
<dbReference type="PROSITE" id="PS51733">
    <property type="entry name" value="BPL_LPL_CATALYTIC"/>
    <property type="match status" value="1"/>
</dbReference>
<feature type="binding site" evidence="11">
    <location>
        <begin position="166"/>
        <end position="168"/>
    </location>
    <ligand>
        <name>substrate</name>
    </ligand>
</feature>
<organism evidence="14 15">
    <name type="scientific">Scyliorhinus torazame</name>
    <name type="common">Cloudy catshark</name>
    <name type="synonym">Catulus torazame</name>
    <dbReference type="NCBI Taxonomy" id="75743"/>
    <lineage>
        <taxon>Eukaryota</taxon>
        <taxon>Metazoa</taxon>
        <taxon>Chordata</taxon>
        <taxon>Craniata</taxon>
        <taxon>Vertebrata</taxon>
        <taxon>Chondrichthyes</taxon>
        <taxon>Elasmobranchii</taxon>
        <taxon>Galeomorphii</taxon>
        <taxon>Galeoidea</taxon>
        <taxon>Carcharhiniformes</taxon>
        <taxon>Scyliorhinidae</taxon>
        <taxon>Scyliorhinus</taxon>
    </lineage>
</organism>
<keyword evidence="15" id="KW-1185">Reference proteome</keyword>
<dbReference type="GO" id="GO:0009249">
    <property type="term" value="P:protein lipoylation"/>
    <property type="evidence" value="ECO:0007669"/>
    <property type="project" value="InterPro"/>
</dbReference>
<feature type="site" description="Lowers pKa of active site Cys" evidence="12">
    <location>
        <position position="150"/>
    </location>
</feature>
<dbReference type="SUPFAM" id="SSF55681">
    <property type="entry name" value="Class II aaRS and biotin synthetases"/>
    <property type="match status" value="1"/>
</dbReference>
<evidence type="ECO:0000256" key="8">
    <source>
        <dbReference type="ARBA" id="ARBA00071279"/>
    </source>
</evidence>